<feature type="compositionally biased region" description="Polar residues" evidence="1">
    <location>
        <begin position="92"/>
        <end position="102"/>
    </location>
</feature>
<dbReference type="PATRIC" id="fig|1177179.3.peg.1872"/>
<comment type="caution">
    <text evidence="2">The sequence shown here is derived from an EMBL/GenBank/DDBJ whole genome shotgun (WGS) entry which is preliminary data.</text>
</comment>
<gene>
    <name evidence="2" type="ORF">A11A3_09380</name>
</gene>
<evidence type="ECO:0000313" key="2">
    <source>
        <dbReference type="EMBL" id="EKF74200.1"/>
    </source>
</evidence>
<dbReference type="Proteomes" id="UP000010164">
    <property type="component" value="Unassembled WGS sequence"/>
</dbReference>
<evidence type="ECO:0000256" key="1">
    <source>
        <dbReference type="SAM" id="MobiDB-lite"/>
    </source>
</evidence>
<organism evidence="2 3">
    <name type="scientific">Alcanivorax hongdengensis A-11-3</name>
    <dbReference type="NCBI Taxonomy" id="1177179"/>
    <lineage>
        <taxon>Bacteria</taxon>
        <taxon>Pseudomonadati</taxon>
        <taxon>Pseudomonadota</taxon>
        <taxon>Gammaproteobacteria</taxon>
        <taxon>Oceanospirillales</taxon>
        <taxon>Alcanivoracaceae</taxon>
        <taxon>Alcanivorax</taxon>
    </lineage>
</organism>
<dbReference type="OrthoDB" id="6079046at2"/>
<keyword evidence="3" id="KW-1185">Reference proteome</keyword>
<accession>L0WEG0</accession>
<protein>
    <submittedName>
        <fullName evidence="2">Uncharacterized protein</fullName>
    </submittedName>
</protein>
<name>L0WEG0_9GAMM</name>
<sequence length="102" mass="10804">MDLQMNLTVYGVNKVTVDRDTYCSVFCGQPASDPAATKGSEVMKLSADPVVFDQVGDLKPGDDVEFTAILKRAAGGKSQPFLTGVIPKKAQPASQTTKPADK</sequence>
<reference evidence="2 3" key="1">
    <citation type="journal article" date="2012" name="J. Bacteriol.">
        <title>Genome Sequence of the Alkane-Degrading Bacterium Alcanivorax hongdengensis Type Strain A-11-3.</title>
        <authorList>
            <person name="Lai Q."/>
            <person name="Shao Z."/>
        </authorList>
    </citation>
    <scope>NUCLEOTIDE SEQUENCE [LARGE SCALE GENOMIC DNA]</scope>
    <source>
        <strain evidence="2 3">A-11-3</strain>
    </source>
</reference>
<dbReference type="EMBL" id="AMRJ01000013">
    <property type="protein sequence ID" value="EKF74200.1"/>
    <property type="molecule type" value="Genomic_DNA"/>
</dbReference>
<feature type="region of interest" description="Disordered" evidence="1">
    <location>
        <begin position="81"/>
        <end position="102"/>
    </location>
</feature>
<dbReference type="RefSeq" id="WP_008929054.1">
    <property type="nucleotide sequence ID" value="NZ_AMRJ01000013.1"/>
</dbReference>
<dbReference type="AlphaFoldDB" id="L0WEG0"/>
<evidence type="ECO:0000313" key="3">
    <source>
        <dbReference type="Proteomes" id="UP000010164"/>
    </source>
</evidence>
<proteinExistence type="predicted"/>